<dbReference type="OrthoDB" id="5404599at2759"/>
<dbReference type="InterPro" id="IPR002575">
    <property type="entry name" value="Aminoglycoside_PTrfase"/>
</dbReference>
<reference evidence="2" key="1">
    <citation type="journal article" date="2019" name="Environ. Microbiol.">
        <title>Fungal ecological strategies reflected in gene transcription - a case study of two litter decomposers.</title>
        <authorList>
            <person name="Barbi F."/>
            <person name="Kohler A."/>
            <person name="Barry K."/>
            <person name="Baskaran P."/>
            <person name="Daum C."/>
            <person name="Fauchery L."/>
            <person name="Ihrmark K."/>
            <person name="Kuo A."/>
            <person name="LaButti K."/>
            <person name="Lipzen A."/>
            <person name="Morin E."/>
            <person name="Grigoriev I.V."/>
            <person name="Henrissat B."/>
            <person name="Lindahl B."/>
            <person name="Martin F."/>
        </authorList>
    </citation>
    <scope>NUCLEOTIDE SEQUENCE</scope>
    <source>
        <strain evidence="2">JB14</strain>
    </source>
</reference>
<dbReference type="AlphaFoldDB" id="A0A6A4GTQ9"/>
<dbReference type="EMBL" id="ML769710">
    <property type="protein sequence ID" value="KAE9389141.1"/>
    <property type="molecule type" value="Genomic_DNA"/>
</dbReference>
<dbReference type="Proteomes" id="UP000799118">
    <property type="component" value="Unassembled WGS sequence"/>
</dbReference>
<feature type="domain" description="Aminoglycoside phosphotransferase" evidence="1">
    <location>
        <begin position="13"/>
        <end position="98"/>
    </location>
</feature>
<dbReference type="InterPro" id="IPR011009">
    <property type="entry name" value="Kinase-like_dom_sf"/>
</dbReference>
<organism evidence="2 3">
    <name type="scientific">Gymnopus androsaceus JB14</name>
    <dbReference type="NCBI Taxonomy" id="1447944"/>
    <lineage>
        <taxon>Eukaryota</taxon>
        <taxon>Fungi</taxon>
        <taxon>Dikarya</taxon>
        <taxon>Basidiomycota</taxon>
        <taxon>Agaricomycotina</taxon>
        <taxon>Agaricomycetes</taxon>
        <taxon>Agaricomycetidae</taxon>
        <taxon>Agaricales</taxon>
        <taxon>Marasmiineae</taxon>
        <taxon>Omphalotaceae</taxon>
        <taxon>Gymnopus</taxon>
    </lineage>
</organism>
<keyword evidence="3" id="KW-1185">Reference proteome</keyword>
<sequence>MECFDQPPWSDFPEVVAQAADIRRRMPVDSNIVFTHGDINQNLLIDVKDDGPKDVQITALVDWEQAGWRPAYWEKLKIRYQSGVGPQWKRWREMIEGYDQDLGRETEMALRARHSPDDCFNTVGTHSGAPSMPFFSLPPNSTFDFASFQMSPRLSPPSSCELDVFLYSRVVVELESKRTVETDKQNYPALCKRKANLKISRFHSAITTEFPSGGRASCIGKHAI</sequence>
<name>A0A6A4GTQ9_9AGAR</name>
<accession>A0A6A4GTQ9</accession>
<protein>
    <recommendedName>
        <fullName evidence="1">Aminoglycoside phosphotransferase domain-containing protein</fullName>
    </recommendedName>
</protein>
<dbReference type="Pfam" id="PF01636">
    <property type="entry name" value="APH"/>
    <property type="match status" value="1"/>
</dbReference>
<gene>
    <name evidence="2" type="ORF">BT96DRAFT_1025163</name>
</gene>
<proteinExistence type="predicted"/>
<evidence type="ECO:0000313" key="3">
    <source>
        <dbReference type="Proteomes" id="UP000799118"/>
    </source>
</evidence>
<dbReference type="Gene3D" id="3.90.1200.10">
    <property type="match status" value="1"/>
</dbReference>
<evidence type="ECO:0000313" key="2">
    <source>
        <dbReference type="EMBL" id="KAE9389141.1"/>
    </source>
</evidence>
<dbReference type="SUPFAM" id="SSF56112">
    <property type="entry name" value="Protein kinase-like (PK-like)"/>
    <property type="match status" value="1"/>
</dbReference>
<evidence type="ECO:0000259" key="1">
    <source>
        <dbReference type="Pfam" id="PF01636"/>
    </source>
</evidence>